<evidence type="ECO:0000259" key="4">
    <source>
        <dbReference type="SMART" id="SM00822"/>
    </source>
</evidence>
<dbReference type="SUPFAM" id="SSF51735">
    <property type="entry name" value="NAD(P)-binding Rossmann-fold domains"/>
    <property type="match status" value="1"/>
</dbReference>
<keyword evidence="2" id="KW-0560">Oxidoreductase</keyword>
<dbReference type="EMBL" id="JAJUOS010000001">
    <property type="protein sequence ID" value="MCE5972010.1"/>
    <property type="molecule type" value="Genomic_DNA"/>
</dbReference>
<dbReference type="InterPro" id="IPR002347">
    <property type="entry name" value="SDR_fam"/>
</dbReference>
<dbReference type="Pfam" id="PF00106">
    <property type="entry name" value="adh_short"/>
    <property type="match status" value="1"/>
</dbReference>
<proteinExistence type="inferred from homology"/>
<dbReference type="PANTHER" id="PTHR44196">
    <property type="entry name" value="DEHYDROGENASE/REDUCTASE SDR FAMILY MEMBER 7B"/>
    <property type="match status" value="1"/>
</dbReference>
<name>A0ABS8YRV2_9RHOB</name>
<dbReference type="PRINTS" id="PR00081">
    <property type="entry name" value="GDHRDH"/>
</dbReference>
<dbReference type="Gene3D" id="3.40.50.720">
    <property type="entry name" value="NAD(P)-binding Rossmann-like Domain"/>
    <property type="match status" value="1"/>
</dbReference>
<dbReference type="SMART" id="SM00822">
    <property type="entry name" value="PKS_KR"/>
    <property type="match status" value="1"/>
</dbReference>
<comment type="caution">
    <text evidence="5">The sequence shown here is derived from an EMBL/GenBank/DDBJ whole genome shotgun (WGS) entry which is preliminary data.</text>
</comment>
<accession>A0ABS8YRV2</accession>
<feature type="domain" description="Ketoreductase" evidence="4">
    <location>
        <begin position="3"/>
        <end position="175"/>
    </location>
</feature>
<reference evidence="5 6" key="1">
    <citation type="submission" date="2021-12" db="EMBL/GenBank/DDBJ databases">
        <title>Sinirhodobacter sp. WL0062 is a bacterium isolated from seawater.</title>
        <authorList>
            <person name="Wang L."/>
            <person name="He W."/>
            <person name="Zhang D.-F."/>
        </authorList>
    </citation>
    <scope>NUCLEOTIDE SEQUENCE [LARGE SCALE GENOMIC DNA]</scope>
    <source>
        <strain evidence="5 6">WL0062</strain>
    </source>
</reference>
<protein>
    <submittedName>
        <fullName evidence="5">SDR family NAD(P)-dependent oxidoreductase</fullName>
    </submittedName>
</protein>
<evidence type="ECO:0000256" key="2">
    <source>
        <dbReference type="ARBA" id="ARBA00023002"/>
    </source>
</evidence>
<sequence>MAEKIWIIGASSGIGAALARAYAARGARVIVSARGTERLQALADETDVQALPCDMGSRASIMAAAEAIGGPLDRIVNLAALYDPGMVLDLDPIRAEELLRVNLLGSFHLAQIAPRLLRPGGQLALCGSVAGYFGLPKGQLYSASKAGVINLAESLRAELPDLDIRLISPGFVDTPMTARNDFTMPALLTPDQAARTILHGLDRPGFETHFPRRFTTLLKLLRILPYALGLRLTRRLVT</sequence>
<gene>
    <name evidence="5" type="ORF">LZA78_00710</name>
</gene>
<dbReference type="PRINTS" id="PR00080">
    <property type="entry name" value="SDRFAMILY"/>
</dbReference>
<evidence type="ECO:0000256" key="1">
    <source>
        <dbReference type="ARBA" id="ARBA00006484"/>
    </source>
</evidence>
<evidence type="ECO:0000313" key="5">
    <source>
        <dbReference type="EMBL" id="MCE5972010.1"/>
    </source>
</evidence>
<evidence type="ECO:0000256" key="3">
    <source>
        <dbReference type="RuleBase" id="RU000363"/>
    </source>
</evidence>
<dbReference type="InterPro" id="IPR036291">
    <property type="entry name" value="NAD(P)-bd_dom_sf"/>
</dbReference>
<comment type="similarity">
    <text evidence="1 3">Belongs to the short-chain dehydrogenases/reductases (SDR) family.</text>
</comment>
<dbReference type="Proteomes" id="UP001521181">
    <property type="component" value="Unassembled WGS sequence"/>
</dbReference>
<dbReference type="RefSeq" id="WP_233675039.1">
    <property type="nucleotide sequence ID" value="NZ_JAJUOS010000001.1"/>
</dbReference>
<evidence type="ECO:0000313" key="6">
    <source>
        <dbReference type="Proteomes" id="UP001521181"/>
    </source>
</evidence>
<dbReference type="PROSITE" id="PS00061">
    <property type="entry name" value="ADH_SHORT"/>
    <property type="match status" value="1"/>
</dbReference>
<dbReference type="InterPro" id="IPR020904">
    <property type="entry name" value="Sc_DH/Rdtase_CS"/>
</dbReference>
<dbReference type="InterPro" id="IPR057326">
    <property type="entry name" value="KR_dom"/>
</dbReference>
<keyword evidence="6" id="KW-1185">Reference proteome</keyword>
<dbReference type="PANTHER" id="PTHR44196:SF1">
    <property type="entry name" value="DEHYDROGENASE_REDUCTASE SDR FAMILY MEMBER 7B"/>
    <property type="match status" value="1"/>
</dbReference>
<organism evidence="5 6">
    <name type="scientific">Rhodobacter flavimaris</name>
    <dbReference type="NCBI Taxonomy" id="2907145"/>
    <lineage>
        <taxon>Bacteria</taxon>
        <taxon>Pseudomonadati</taxon>
        <taxon>Pseudomonadota</taxon>
        <taxon>Alphaproteobacteria</taxon>
        <taxon>Rhodobacterales</taxon>
        <taxon>Rhodobacter group</taxon>
        <taxon>Rhodobacter</taxon>
    </lineage>
</organism>